<comment type="caution">
    <text evidence="2">The sequence shown here is derived from an EMBL/GenBank/DDBJ whole genome shotgun (WGS) entry which is preliminary data.</text>
</comment>
<feature type="region of interest" description="Disordered" evidence="1">
    <location>
        <begin position="39"/>
        <end position="71"/>
    </location>
</feature>
<name>A0A139IS05_9PEZI</name>
<reference evidence="2 3" key="1">
    <citation type="submission" date="2015-07" db="EMBL/GenBank/DDBJ databases">
        <title>Comparative genomics of the Sigatoka disease complex on banana suggests a link between parallel evolutionary changes in Pseudocercospora fijiensis and Pseudocercospora eumusae and increased virulence on the banana host.</title>
        <authorList>
            <person name="Chang T.-C."/>
            <person name="Salvucci A."/>
            <person name="Crous P.W."/>
            <person name="Stergiopoulos I."/>
        </authorList>
    </citation>
    <scope>NUCLEOTIDE SEQUENCE [LARGE SCALE GENOMIC DNA]</scope>
    <source>
        <strain evidence="2 3">CBS 116634</strain>
    </source>
</reference>
<dbReference type="EMBL" id="LFZO01000021">
    <property type="protein sequence ID" value="KXT17336.1"/>
    <property type="molecule type" value="Genomic_DNA"/>
</dbReference>
<dbReference type="Proteomes" id="UP000073492">
    <property type="component" value="Unassembled WGS sequence"/>
</dbReference>
<feature type="compositionally biased region" description="Polar residues" evidence="1">
    <location>
        <begin position="39"/>
        <end position="55"/>
    </location>
</feature>
<organism evidence="2 3">
    <name type="scientific">Pseudocercospora musae</name>
    <dbReference type="NCBI Taxonomy" id="113226"/>
    <lineage>
        <taxon>Eukaryota</taxon>
        <taxon>Fungi</taxon>
        <taxon>Dikarya</taxon>
        <taxon>Ascomycota</taxon>
        <taxon>Pezizomycotina</taxon>
        <taxon>Dothideomycetes</taxon>
        <taxon>Dothideomycetidae</taxon>
        <taxon>Mycosphaerellales</taxon>
        <taxon>Mycosphaerellaceae</taxon>
        <taxon>Pseudocercospora</taxon>
    </lineage>
</organism>
<gene>
    <name evidence="2" type="ORF">AC579_3863</name>
</gene>
<evidence type="ECO:0000256" key="1">
    <source>
        <dbReference type="SAM" id="MobiDB-lite"/>
    </source>
</evidence>
<evidence type="ECO:0000313" key="3">
    <source>
        <dbReference type="Proteomes" id="UP000073492"/>
    </source>
</evidence>
<protein>
    <submittedName>
        <fullName evidence="2">Uncharacterized protein</fullName>
    </submittedName>
</protein>
<accession>A0A139IS05</accession>
<evidence type="ECO:0000313" key="2">
    <source>
        <dbReference type="EMBL" id="KXT17336.1"/>
    </source>
</evidence>
<proteinExistence type="predicted"/>
<keyword evidence="3" id="KW-1185">Reference proteome</keyword>
<feature type="compositionally biased region" description="Basic and acidic residues" evidence="1">
    <location>
        <begin position="62"/>
        <end position="71"/>
    </location>
</feature>
<dbReference type="OrthoDB" id="3687641at2759"/>
<sequence>MRLERVAVQQAEAEFGPSFGVDQAHFTVTKSFGVHQSLTQLPSDVKATNQETRNSPRGPKGSSEDADLKDP</sequence>
<dbReference type="AlphaFoldDB" id="A0A139IS05"/>